<keyword evidence="2" id="KW-1185">Reference proteome</keyword>
<protein>
    <submittedName>
        <fullName evidence="1">Uncharacterized protein</fullName>
    </submittedName>
</protein>
<sequence length="201" mass="23408">MLGCIKRSVASRLREVILPLYSALMQYLEYCTQLWGPQYKTDMGLLEHVQRRATKMVRGLEHLSYKERLREWGLFSLEKRRLWGDLTAAFQYLKGAYKKDGDFLPRPVVTEQGATFLNLRRSWRMDLFLTRFADDIKLGGTVDMCKAKVHQDDRKQKQLPCEERLRELSLISLEKNMLGPVLFNIFIDVLEDINKGGFGGT</sequence>
<comment type="caution">
    <text evidence="1">The sequence shown here is derived from an EMBL/GenBank/DDBJ whole genome shotgun (WGS) entry which is preliminary data.</text>
</comment>
<proteinExistence type="predicted"/>
<dbReference type="PANTHER" id="PTHR33332">
    <property type="entry name" value="REVERSE TRANSCRIPTASE DOMAIN-CONTAINING PROTEIN"/>
    <property type="match status" value="1"/>
</dbReference>
<organism evidence="1 2">
    <name type="scientific">Mycteria americana</name>
    <name type="common">Wood stork</name>
    <dbReference type="NCBI Taxonomy" id="33587"/>
    <lineage>
        <taxon>Eukaryota</taxon>
        <taxon>Metazoa</taxon>
        <taxon>Chordata</taxon>
        <taxon>Craniata</taxon>
        <taxon>Vertebrata</taxon>
        <taxon>Euteleostomi</taxon>
        <taxon>Archelosauria</taxon>
        <taxon>Archosauria</taxon>
        <taxon>Dinosauria</taxon>
        <taxon>Saurischia</taxon>
        <taxon>Theropoda</taxon>
        <taxon>Coelurosauria</taxon>
        <taxon>Aves</taxon>
        <taxon>Neognathae</taxon>
        <taxon>Neoaves</taxon>
        <taxon>Aequornithes</taxon>
        <taxon>Ciconiiformes</taxon>
        <taxon>Ciconiidae</taxon>
        <taxon>Mycteria</taxon>
    </lineage>
</organism>
<reference evidence="1 2" key="1">
    <citation type="journal article" date="2023" name="J. Hered.">
        <title>Chromosome-level genome of the wood stork (Mycteria americana) provides insight into avian chromosome evolution.</title>
        <authorList>
            <person name="Flamio R. Jr."/>
            <person name="Ramstad K.M."/>
        </authorList>
    </citation>
    <scope>NUCLEOTIDE SEQUENCE [LARGE SCALE GENOMIC DNA]</scope>
    <source>
        <strain evidence="1">JAX WOST 10</strain>
    </source>
</reference>
<gene>
    <name evidence="1" type="ORF">QYF61_017605</name>
</gene>
<name>A0AAN7PHV2_MYCAM</name>
<dbReference type="AlphaFoldDB" id="A0AAN7PHV2"/>
<evidence type="ECO:0000313" key="1">
    <source>
        <dbReference type="EMBL" id="KAK4831442.1"/>
    </source>
</evidence>
<dbReference type="EMBL" id="JAUNZN010000001">
    <property type="protein sequence ID" value="KAK4831442.1"/>
    <property type="molecule type" value="Genomic_DNA"/>
</dbReference>
<dbReference type="Proteomes" id="UP001333110">
    <property type="component" value="Unassembled WGS sequence"/>
</dbReference>
<accession>A0AAN7PHV2</accession>
<evidence type="ECO:0000313" key="2">
    <source>
        <dbReference type="Proteomes" id="UP001333110"/>
    </source>
</evidence>